<evidence type="ECO:0000313" key="3">
    <source>
        <dbReference type="EMBL" id="GMN46833.1"/>
    </source>
</evidence>
<dbReference type="PANTHER" id="PTHR35512:SF1">
    <property type="entry name" value="OS11G0550900 PROTEIN"/>
    <property type="match status" value="1"/>
</dbReference>
<accession>A0AA88A2B6</accession>
<keyword evidence="4" id="KW-1185">Reference proteome</keyword>
<keyword evidence="2" id="KW-0732">Signal</keyword>
<feature type="chain" id="PRO_5041701379" description="Sec-independent protein translocase protein TatB" evidence="2">
    <location>
        <begin position="19"/>
        <end position="363"/>
    </location>
</feature>
<evidence type="ECO:0000256" key="2">
    <source>
        <dbReference type="SAM" id="SignalP"/>
    </source>
</evidence>
<protein>
    <recommendedName>
        <fullName evidence="5">Sec-independent protein translocase protein TatB</fullName>
    </recommendedName>
</protein>
<dbReference type="EMBL" id="BTGU01000023">
    <property type="protein sequence ID" value="GMN46833.1"/>
    <property type="molecule type" value="Genomic_DNA"/>
</dbReference>
<dbReference type="AlphaFoldDB" id="A0AA88A2B6"/>
<comment type="caution">
    <text evidence="3">The sequence shown here is derived from an EMBL/GenBank/DDBJ whole genome shotgun (WGS) entry which is preliminary data.</text>
</comment>
<dbReference type="Proteomes" id="UP001187192">
    <property type="component" value="Unassembled WGS sequence"/>
</dbReference>
<evidence type="ECO:0000256" key="1">
    <source>
        <dbReference type="SAM" id="MobiDB-lite"/>
    </source>
</evidence>
<reference evidence="3" key="1">
    <citation type="submission" date="2023-07" db="EMBL/GenBank/DDBJ databases">
        <title>draft genome sequence of fig (Ficus carica).</title>
        <authorList>
            <person name="Takahashi T."/>
            <person name="Nishimura K."/>
        </authorList>
    </citation>
    <scope>NUCLEOTIDE SEQUENCE</scope>
</reference>
<feature type="region of interest" description="Disordered" evidence="1">
    <location>
        <begin position="99"/>
        <end position="119"/>
    </location>
</feature>
<proteinExistence type="predicted"/>
<gene>
    <name evidence="3" type="ORF">TIFTF001_016016</name>
</gene>
<evidence type="ECO:0008006" key="5">
    <source>
        <dbReference type="Google" id="ProtNLM"/>
    </source>
</evidence>
<dbReference type="PANTHER" id="PTHR35512">
    <property type="entry name" value="OS11G0550900 PROTEIN"/>
    <property type="match status" value="1"/>
</dbReference>
<feature type="compositionally biased region" description="Basic and acidic residues" evidence="1">
    <location>
        <begin position="103"/>
        <end position="119"/>
    </location>
</feature>
<evidence type="ECO:0000313" key="4">
    <source>
        <dbReference type="Proteomes" id="UP001187192"/>
    </source>
</evidence>
<sequence>MLGISYGELFLLIGATAALVGPKDLPIIARTAGRLAGRAIGYVQLARGQFENVIQQSQARQVHKELQDAMAQLEAIRYEIRSISLMNPGPMTRKLMDNPLETGSHDDSGNGTFEKGEEVEKRRLETVTKDYNGPQTIESVNLHIKATAYAKLAESEAVKSGSVKGKLDKDKLDDRVGLLTILPLSAESTGMLPIRKVSEVQNSTVIGWRLLASYLAWALSSHLVMQISRHRTCEHSEREAYMGRWNGPVPGSCFHNQHPGRTSVAWALVQIGRPQERVSVNLTEGSEIRYLDAGKVLGPCFHNQHPRRTSSAWALVQIGSSQEKVSVNLKEGPGIRYLDAGNESFGRQPQTAMPPRSVVYFRP</sequence>
<feature type="signal peptide" evidence="2">
    <location>
        <begin position="1"/>
        <end position="18"/>
    </location>
</feature>
<organism evidence="3 4">
    <name type="scientific">Ficus carica</name>
    <name type="common">Common fig</name>
    <dbReference type="NCBI Taxonomy" id="3494"/>
    <lineage>
        <taxon>Eukaryota</taxon>
        <taxon>Viridiplantae</taxon>
        <taxon>Streptophyta</taxon>
        <taxon>Embryophyta</taxon>
        <taxon>Tracheophyta</taxon>
        <taxon>Spermatophyta</taxon>
        <taxon>Magnoliopsida</taxon>
        <taxon>eudicotyledons</taxon>
        <taxon>Gunneridae</taxon>
        <taxon>Pentapetalae</taxon>
        <taxon>rosids</taxon>
        <taxon>fabids</taxon>
        <taxon>Rosales</taxon>
        <taxon>Moraceae</taxon>
        <taxon>Ficeae</taxon>
        <taxon>Ficus</taxon>
    </lineage>
</organism>
<name>A0AA88A2B6_FICCA</name>